<name>A0AAV1DQK5_OLDCO</name>
<protein>
    <submittedName>
        <fullName evidence="2">OLC1v1009124C1</fullName>
    </submittedName>
</protein>
<evidence type="ECO:0000313" key="2">
    <source>
        <dbReference type="EMBL" id="CAI9109321.1"/>
    </source>
</evidence>
<dbReference type="Proteomes" id="UP001161247">
    <property type="component" value="Chromosome 6"/>
</dbReference>
<feature type="compositionally biased region" description="Polar residues" evidence="1">
    <location>
        <begin position="34"/>
        <end position="53"/>
    </location>
</feature>
<dbReference type="EMBL" id="OX459123">
    <property type="protein sequence ID" value="CAI9109321.1"/>
    <property type="molecule type" value="Genomic_DNA"/>
</dbReference>
<gene>
    <name evidence="2" type="ORF">OLC1_LOCUS17247</name>
</gene>
<evidence type="ECO:0000256" key="1">
    <source>
        <dbReference type="SAM" id="MobiDB-lite"/>
    </source>
</evidence>
<reference evidence="2" key="1">
    <citation type="submission" date="2023-03" db="EMBL/GenBank/DDBJ databases">
        <authorList>
            <person name="Julca I."/>
        </authorList>
    </citation>
    <scope>NUCLEOTIDE SEQUENCE</scope>
</reference>
<feature type="compositionally biased region" description="Basic and acidic residues" evidence="1">
    <location>
        <begin position="16"/>
        <end position="31"/>
    </location>
</feature>
<accession>A0AAV1DQK5</accession>
<proteinExistence type="predicted"/>
<feature type="region of interest" description="Disordered" evidence="1">
    <location>
        <begin position="1"/>
        <end position="76"/>
    </location>
</feature>
<evidence type="ECO:0000313" key="3">
    <source>
        <dbReference type="Proteomes" id="UP001161247"/>
    </source>
</evidence>
<dbReference type="AlphaFoldDB" id="A0AAV1DQK5"/>
<sequence length="76" mass="8279">MASIGASYANLRVQQKRQEEKLKRKEEERARKNGGSSVGNIISNNPDTKSNRVFPSAGGSFGYDANSELGFGSRND</sequence>
<keyword evidence="3" id="KW-1185">Reference proteome</keyword>
<organism evidence="2 3">
    <name type="scientific">Oldenlandia corymbosa var. corymbosa</name>
    <dbReference type="NCBI Taxonomy" id="529605"/>
    <lineage>
        <taxon>Eukaryota</taxon>
        <taxon>Viridiplantae</taxon>
        <taxon>Streptophyta</taxon>
        <taxon>Embryophyta</taxon>
        <taxon>Tracheophyta</taxon>
        <taxon>Spermatophyta</taxon>
        <taxon>Magnoliopsida</taxon>
        <taxon>eudicotyledons</taxon>
        <taxon>Gunneridae</taxon>
        <taxon>Pentapetalae</taxon>
        <taxon>asterids</taxon>
        <taxon>lamiids</taxon>
        <taxon>Gentianales</taxon>
        <taxon>Rubiaceae</taxon>
        <taxon>Rubioideae</taxon>
        <taxon>Spermacoceae</taxon>
        <taxon>Hedyotis-Oldenlandia complex</taxon>
        <taxon>Oldenlandia</taxon>
    </lineage>
</organism>